<protein>
    <recommendedName>
        <fullName evidence="3">Chorismate lyase</fullName>
    </recommendedName>
</protein>
<name>A0A1G9YY30_9HYPH</name>
<dbReference type="Gene3D" id="3.40.1410.10">
    <property type="entry name" value="Chorismate lyase-like"/>
    <property type="match status" value="1"/>
</dbReference>
<evidence type="ECO:0000313" key="1">
    <source>
        <dbReference type="EMBL" id="SDN13827.1"/>
    </source>
</evidence>
<evidence type="ECO:0000313" key="2">
    <source>
        <dbReference type="Proteomes" id="UP000198704"/>
    </source>
</evidence>
<reference evidence="2" key="1">
    <citation type="submission" date="2016-10" db="EMBL/GenBank/DDBJ databases">
        <authorList>
            <person name="Varghese N."/>
            <person name="Submissions S."/>
        </authorList>
    </citation>
    <scope>NUCLEOTIDE SEQUENCE [LARGE SCALE GENOMIC DNA]</scope>
    <source>
        <strain evidence="2">BL47</strain>
    </source>
</reference>
<keyword evidence="2" id="KW-1185">Reference proteome</keyword>
<dbReference type="STRING" id="582672.SAMN05216360_1068"/>
<proteinExistence type="predicted"/>
<gene>
    <name evidence="1" type="ORF">SAMN05216360_1068</name>
</gene>
<sequence length="227" mass="24183">MEMPLPGQPDVGPTNCIAHPLARGAQAIILLAGLAALLMSGSGNARAEAPAAIERGTRTEALVADLRSRILASHSATLALESWCAEHRLAADPHLVAQRLPGPDKPLSVVQRARLDIGPDEPVRYRRVRLVCGDHVMSEADNWYVPARLTPEMNAALDQTRTPFGRVVRALAPVRRTVEVRAPAPNIGPGPGDPLFEVDAVLTTGAGQPFCEVVETYLGTALPPTPR</sequence>
<dbReference type="AlphaFoldDB" id="A0A1G9YY30"/>
<dbReference type="InterPro" id="IPR028978">
    <property type="entry name" value="Chorismate_lyase_/UTRA_dom_sf"/>
</dbReference>
<accession>A0A1G9YY30</accession>
<evidence type="ECO:0008006" key="3">
    <source>
        <dbReference type="Google" id="ProtNLM"/>
    </source>
</evidence>
<dbReference type="EMBL" id="FNHS01000006">
    <property type="protein sequence ID" value="SDN13827.1"/>
    <property type="molecule type" value="Genomic_DNA"/>
</dbReference>
<dbReference type="SUPFAM" id="SSF64288">
    <property type="entry name" value="Chorismate lyase-like"/>
    <property type="match status" value="1"/>
</dbReference>
<organism evidence="1 2">
    <name type="scientific">Methylobacterium phyllostachyos</name>
    <dbReference type="NCBI Taxonomy" id="582672"/>
    <lineage>
        <taxon>Bacteria</taxon>
        <taxon>Pseudomonadati</taxon>
        <taxon>Pseudomonadota</taxon>
        <taxon>Alphaproteobacteria</taxon>
        <taxon>Hyphomicrobiales</taxon>
        <taxon>Methylobacteriaceae</taxon>
        <taxon>Methylobacterium</taxon>
    </lineage>
</organism>
<dbReference type="Proteomes" id="UP000198704">
    <property type="component" value="Unassembled WGS sequence"/>
</dbReference>